<sequence>MSQHAASSQSGAAAAYSAQSRIFHQAMAGRPGAGSAAAGGGAGSASNASSTSPTPSLASTAGTTSTLHSAQDSPHTTKTSSNGGKDEREKGWRWGPARMENGDEGGHA</sequence>
<accession>A0A511K7F2</accession>
<dbReference type="OrthoDB" id="2528796at2759"/>
<dbReference type="EMBL" id="BJWK01000001">
    <property type="protein sequence ID" value="GEM06258.1"/>
    <property type="molecule type" value="Genomic_DNA"/>
</dbReference>
<feature type="compositionally biased region" description="Polar residues" evidence="1">
    <location>
        <begin position="71"/>
        <end position="83"/>
    </location>
</feature>
<reference evidence="2 3" key="1">
    <citation type="submission" date="2019-07" db="EMBL/GenBank/DDBJ databases">
        <title>Rhodotorula toruloides NBRC10032 genome sequencing.</title>
        <authorList>
            <person name="Shida Y."/>
            <person name="Takaku H."/>
            <person name="Ogasawara W."/>
            <person name="Mori K."/>
        </authorList>
    </citation>
    <scope>NUCLEOTIDE SEQUENCE [LARGE SCALE GENOMIC DNA]</scope>
    <source>
        <strain evidence="2 3">NBRC10032</strain>
    </source>
</reference>
<dbReference type="Proteomes" id="UP000321518">
    <property type="component" value="Unassembled WGS sequence"/>
</dbReference>
<evidence type="ECO:0000313" key="3">
    <source>
        <dbReference type="Proteomes" id="UP000321518"/>
    </source>
</evidence>
<name>A0A511K7F2_RHOTO</name>
<dbReference type="AlphaFoldDB" id="A0A511K7F2"/>
<evidence type="ECO:0000313" key="2">
    <source>
        <dbReference type="EMBL" id="GEM06258.1"/>
    </source>
</evidence>
<comment type="caution">
    <text evidence="2">The sequence shown here is derived from an EMBL/GenBank/DDBJ whole genome shotgun (WGS) entry which is preliminary data.</text>
</comment>
<protein>
    <submittedName>
        <fullName evidence="2">Uncharacterized protein</fullName>
    </submittedName>
</protein>
<proteinExistence type="predicted"/>
<evidence type="ECO:0000256" key="1">
    <source>
        <dbReference type="SAM" id="MobiDB-lite"/>
    </source>
</evidence>
<organism evidence="2 3">
    <name type="scientific">Rhodotorula toruloides</name>
    <name type="common">Yeast</name>
    <name type="synonym">Rhodosporidium toruloides</name>
    <dbReference type="NCBI Taxonomy" id="5286"/>
    <lineage>
        <taxon>Eukaryota</taxon>
        <taxon>Fungi</taxon>
        <taxon>Dikarya</taxon>
        <taxon>Basidiomycota</taxon>
        <taxon>Pucciniomycotina</taxon>
        <taxon>Microbotryomycetes</taxon>
        <taxon>Sporidiobolales</taxon>
        <taxon>Sporidiobolaceae</taxon>
        <taxon>Rhodotorula</taxon>
    </lineage>
</organism>
<feature type="compositionally biased region" description="Low complexity" evidence="1">
    <location>
        <begin position="44"/>
        <end position="70"/>
    </location>
</feature>
<feature type="region of interest" description="Disordered" evidence="1">
    <location>
        <begin position="27"/>
        <end position="108"/>
    </location>
</feature>
<gene>
    <name evidence="2" type="ORF">Rt10032_c01g0275</name>
</gene>